<reference evidence="1 2" key="1">
    <citation type="journal article" date="2018" name="MBio">
        <title>Comparative Genomics Reveals the Core Gene Toolbox for the Fungus-Insect Symbiosis.</title>
        <authorList>
            <person name="Wang Y."/>
            <person name="Stata M."/>
            <person name="Wang W."/>
            <person name="Stajich J.E."/>
            <person name="White M.M."/>
            <person name="Moncalvo J.M."/>
        </authorList>
    </citation>
    <scope>NUCLEOTIDE SEQUENCE [LARGE SCALE GENOMIC DNA]</scope>
    <source>
        <strain evidence="1 2">AUS-77-4</strain>
    </source>
</reference>
<gene>
    <name evidence="1" type="ORF">BB559_006350</name>
</gene>
<accession>A0A2T9Y3I3</accession>
<evidence type="ECO:0000313" key="2">
    <source>
        <dbReference type="Proteomes" id="UP000245699"/>
    </source>
</evidence>
<evidence type="ECO:0000313" key="1">
    <source>
        <dbReference type="EMBL" id="PVU86891.1"/>
    </source>
</evidence>
<protein>
    <submittedName>
        <fullName evidence="1">Uncharacterized protein</fullName>
    </submittedName>
</protein>
<name>A0A2T9Y3I3_9FUNG</name>
<sequence length="106" mass="12518">MDFKEILQAIEIQQKEDTQSTRVKSFDDYTVDEYWVNVFNNRIISIEGKENVEYNLEKTVNLNDVFEINEEEGEDDKIDIPEDFEESFDPTTNMFIQVYTGKDGTE</sequence>
<dbReference type="EMBL" id="MBFT01000826">
    <property type="protein sequence ID" value="PVU86891.1"/>
    <property type="molecule type" value="Genomic_DNA"/>
</dbReference>
<keyword evidence="2" id="KW-1185">Reference proteome</keyword>
<dbReference type="Proteomes" id="UP000245699">
    <property type="component" value="Unassembled WGS sequence"/>
</dbReference>
<organism evidence="1 2">
    <name type="scientific">Furculomyces boomerangus</name>
    <dbReference type="NCBI Taxonomy" id="61424"/>
    <lineage>
        <taxon>Eukaryota</taxon>
        <taxon>Fungi</taxon>
        <taxon>Fungi incertae sedis</taxon>
        <taxon>Zoopagomycota</taxon>
        <taxon>Kickxellomycotina</taxon>
        <taxon>Harpellomycetes</taxon>
        <taxon>Harpellales</taxon>
        <taxon>Harpellaceae</taxon>
        <taxon>Furculomyces</taxon>
    </lineage>
</organism>
<comment type="caution">
    <text evidence="1">The sequence shown here is derived from an EMBL/GenBank/DDBJ whole genome shotgun (WGS) entry which is preliminary data.</text>
</comment>
<proteinExistence type="predicted"/>
<dbReference type="AlphaFoldDB" id="A0A2T9Y3I3"/>